<name>A0A2M7ALU2_UNCKA</name>
<protein>
    <submittedName>
        <fullName evidence="1">Uncharacterized protein</fullName>
    </submittedName>
</protein>
<dbReference type="AlphaFoldDB" id="A0A2M7ALU2"/>
<dbReference type="Proteomes" id="UP000229916">
    <property type="component" value="Unassembled WGS sequence"/>
</dbReference>
<comment type="caution">
    <text evidence="1">The sequence shown here is derived from an EMBL/GenBank/DDBJ whole genome shotgun (WGS) entry which is preliminary data.</text>
</comment>
<reference evidence="2" key="1">
    <citation type="submission" date="2017-09" db="EMBL/GenBank/DDBJ databases">
        <title>Depth-based differentiation of microbial function through sediment-hosted aquifers and enrichment of novel symbionts in the deep terrestrial subsurface.</title>
        <authorList>
            <person name="Probst A.J."/>
            <person name="Ladd B."/>
            <person name="Jarett J.K."/>
            <person name="Geller-Mcgrath D.E."/>
            <person name="Sieber C.M.K."/>
            <person name="Emerson J.B."/>
            <person name="Anantharaman K."/>
            <person name="Thomas B.C."/>
            <person name="Malmstrom R."/>
            <person name="Stieglmeier M."/>
            <person name="Klingl A."/>
            <person name="Woyke T."/>
            <person name="Ryan C.M."/>
            <person name="Banfield J.F."/>
        </authorList>
    </citation>
    <scope>NUCLEOTIDE SEQUENCE [LARGE SCALE GENOMIC DNA]</scope>
</reference>
<accession>A0A2M7ALU2</accession>
<proteinExistence type="predicted"/>
<evidence type="ECO:0000313" key="1">
    <source>
        <dbReference type="EMBL" id="PIU68379.1"/>
    </source>
</evidence>
<sequence length="117" mass="13546">MIKTMADSLLLLQLEKEIALLLLDKLEDLEITPERAAQIARFILHSLPDGINDEQISAIIPKLDDTFTELSGIVHQHLVCYEQKNKEITLDNVRELMQQKNFQQASELMKKYLEKKI</sequence>
<gene>
    <name evidence="1" type="ORF">COS81_04145</name>
</gene>
<organism evidence="1 2">
    <name type="scientific">candidate division WWE3 bacterium CG06_land_8_20_14_3_00_42_16</name>
    <dbReference type="NCBI Taxonomy" id="1975083"/>
    <lineage>
        <taxon>Bacteria</taxon>
        <taxon>Katanobacteria</taxon>
    </lineage>
</organism>
<dbReference type="EMBL" id="PEWD01000079">
    <property type="protein sequence ID" value="PIU68379.1"/>
    <property type="molecule type" value="Genomic_DNA"/>
</dbReference>
<evidence type="ECO:0000313" key="2">
    <source>
        <dbReference type="Proteomes" id="UP000229916"/>
    </source>
</evidence>